<feature type="region of interest" description="Disordered" evidence="1">
    <location>
        <begin position="201"/>
        <end position="230"/>
    </location>
</feature>
<proteinExistence type="predicted"/>
<evidence type="ECO:0000313" key="4">
    <source>
        <dbReference type="Proteomes" id="UP000292447"/>
    </source>
</evidence>
<feature type="domain" description="RNase MRP protein 1 RNA binding" evidence="2">
    <location>
        <begin position="23"/>
        <end position="118"/>
    </location>
</feature>
<dbReference type="Pfam" id="PF20945">
    <property type="entry name" value="RMP1"/>
    <property type="match status" value="1"/>
</dbReference>
<reference evidence="4" key="1">
    <citation type="submission" date="2019-03" db="EMBL/GenBank/DDBJ databases">
        <title>Snf2 controls pulcherriminic acid biosynthesis and connects pigmentation and antifungal activity of the yeast Metschnikowia pulcherrima.</title>
        <authorList>
            <person name="Gore-Lloyd D."/>
            <person name="Sumann I."/>
            <person name="Brachmann A.O."/>
            <person name="Schneeberger K."/>
            <person name="Ortiz-Merino R.A."/>
            <person name="Moreno-Beltran M."/>
            <person name="Schlaefli M."/>
            <person name="Kirner P."/>
            <person name="Santos Kron A."/>
            <person name="Wolfe K.H."/>
            <person name="Piel J."/>
            <person name="Ahrens C.H."/>
            <person name="Henk D."/>
            <person name="Freimoser F.M."/>
        </authorList>
    </citation>
    <scope>NUCLEOTIDE SEQUENCE [LARGE SCALE GENOMIC DNA]</scope>
    <source>
        <strain evidence="4">APC 1.2</strain>
    </source>
</reference>
<gene>
    <name evidence="3" type="primary">MPUL0D01470</name>
    <name evidence="3" type="ORF">METSCH_D01470</name>
</gene>
<dbReference type="GO" id="GO:0000466">
    <property type="term" value="P:maturation of 5.8S rRNA from tricistronic rRNA transcript (SSU-rRNA, 5.8S rRNA, LSU-rRNA)"/>
    <property type="evidence" value="ECO:0007669"/>
    <property type="project" value="TreeGrafter"/>
</dbReference>
<evidence type="ECO:0000256" key="1">
    <source>
        <dbReference type="SAM" id="MobiDB-lite"/>
    </source>
</evidence>
<dbReference type="AlphaFoldDB" id="A0A4P6XRV5"/>
<dbReference type="InterPro" id="IPR047205">
    <property type="entry name" value="RMP1"/>
</dbReference>
<protein>
    <submittedName>
        <fullName evidence="3">Ribonuclease MRP protein subunit RMP1</fullName>
    </submittedName>
</protein>
<dbReference type="STRING" id="2163413.A0A4P6XRV5"/>
<dbReference type="GO" id="GO:0042134">
    <property type="term" value="F:rRNA primary transcript binding"/>
    <property type="evidence" value="ECO:0007669"/>
    <property type="project" value="InterPro"/>
</dbReference>
<dbReference type="EMBL" id="CP034459">
    <property type="protein sequence ID" value="QBM89086.1"/>
    <property type="molecule type" value="Genomic_DNA"/>
</dbReference>
<dbReference type="PANTHER" id="PTHR37792:SF1">
    <property type="entry name" value="RIBONUCLEASE MRP PROTEIN SUBUNIT RMP1"/>
    <property type="match status" value="1"/>
</dbReference>
<evidence type="ECO:0000259" key="2">
    <source>
        <dbReference type="Pfam" id="PF20945"/>
    </source>
</evidence>
<dbReference type="GO" id="GO:0000172">
    <property type="term" value="C:ribonuclease MRP complex"/>
    <property type="evidence" value="ECO:0007669"/>
    <property type="project" value="InterPro"/>
</dbReference>
<feature type="compositionally biased region" description="Basic residues" evidence="1">
    <location>
        <begin position="208"/>
        <end position="222"/>
    </location>
</feature>
<evidence type="ECO:0000313" key="3">
    <source>
        <dbReference type="EMBL" id="QBM89086.1"/>
    </source>
</evidence>
<dbReference type="CDD" id="cd22573">
    <property type="entry name" value="RMP1_RBD"/>
    <property type="match status" value="1"/>
</dbReference>
<keyword evidence="4" id="KW-1185">Reference proteome</keyword>
<organism evidence="3 4">
    <name type="scientific">Metschnikowia aff. pulcherrima</name>
    <dbReference type="NCBI Taxonomy" id="2163413"/>
    <lineage>
        <taxon>Eukaryota</taxon>
        <taxon>Fungi</taxon>
        <taxon>Dikarya</taxon>
        <taxon>Ascomycota</taxon>
        <taxon>Saccharomycotina</taxon>
        <taxon>Pichiomycetes</taxon>
        <taxon>Metschnikowiaceae</taxon>
        <taxon>Metschnikowia</taxon>
    </lineage>
</organism>
<name>A0A4P6XRV5_9ASCO</name>
<dbReference type="InterPro" id="IPR047204">
    <property type="entry name" value="RMP1_RBD"/>
</dbReference>
<accession>A0A4P6XRV5</accession>
<sequence>MTLAPPQILSHNLVQRLETEFGILHLIYHRDHNQHHVATWWKHFNQLHRNVRKILRLTYEFNNEPKHKLKHKLKQEALGIARAMTKKRLFTRCHYSFSGIVALGQFVGLGLTLTASLSAIHSIIVSMDGITQRSVSQTIKTLGNKDVVSKSDIPSSIPDDDIGEEVDFSEETTIRSVESDATVHLDLHRLSSKIKPDEIISAFDDKPRKRKKEKKPKEKRKKTAIDDIFG</sequence>
<dbReference type="GO" id="GO:0000294">
    <property type="term" value="P:nuclear-transcribed mRNA catabolic process, RNase MRP-dependent"/>
    <property type="evidence" value="ECO:0007669"/>
    <property type="project" value="TreeGrafter"/>
</dbReference>
<dbReference type="Proteomes" id="UP000292447">
    <property type="component" value="Chromosome IV"/>
</dbReference>
<dbReference type="PANTHER" id="PTHR37792">
    <property type="entry name" value="RIBONUCLEASE MRP PROTEIN SUBUNIT RMP1"/>
    <property type="match status" value="1"/>
</dbReference>